<dbReference type="STRING" id="8496.A0A151M0P9"/>
<dbReference type="PRINTS" id="PR00261">
    <property type="entry name" value="LDLRECEPTOR"/>
</dbReference>
<evidence type="ECO:0000313" key="11">
    <source>
        <dbReference type="Proteomes" id="UP000050525"/>
    </source>
</evidence>
<dbReference type="GO" id="GO:0043235">
    <property type="term" value="C:receptor complex"/>
    <property type="evidence" value="ECO:0007669"/>
    <property type="project" value="TreeGrafter"/>
</dbReference>
<dbReference type="InterPro" id="IPR051221">
    <property type="entry name" value="LDLR-related"/>
</dbReference>
<evidence type="ECO:0000256" key="8">
    <source>
        <dbReference type="ARBA" id="ARBA00023180"/>
    </source>
</evidence>
<dbReference type="Pfam" id="PF00057">
    <property type="entry name" value="Ldl_recept_a"/>
    <property type="match status" value="2"/>
</dbReference>
<dbReference type="PANTHER" id="PTHR22722:SF5">
    <property type="entry name" value="LOW-DENSITY LIPOPROTEIN RECEPTOR-RELATED PROTEIN 1B"/>
    <property type="match status" value="1"/>
</dbReference>
<evidence type="ECO:0000256" key="6">
    <source>
        <dbReference type="ARBA" id="ARBA00023157"/>
    </source>
</evidence>
<gene>
    <name evidence="10" type="ORF">Y1Q_0011659</name>
</gene>
<evidence type="ECO:0000256" key="5">
    <source>
        <dbReference type="ARBA" id="ARBA00023136"/>
    </source>
</evidence>
<dbReference type="GO" id="GO:0005041">
    <property type="term" value="F:low-density lipoprotein particle receptor activity"/>
    <property type="evidence" value="ECO:0007669"/>
    <property type="project" value="TreeGrafter"/>
</dbReference>
<name>A0A151M0P9_ALLMI</name>
<dbReference type="SUPFAM" id="SSF57424">
    <property type="entry name" value="LDL receptor-like module"/>
    <property type="match status" value="2"/>
</dbReference>
<dbReference type="Proteomes" id="UP000050525">
    <property type="component" value="Unassembled WGS sequence"/>
</dbReference>
<dbReference type="EMBL" id="AKHW03006853">
    <property type="protein sequence ID" value="KYO18062.1"/>
    <property type="molecule type" value="Genomic_DNA"/>
</dbReference>
<keyword evidence="2" id="KW-0812">Transmembrane</keyword>
<reference evidence="10 11" key="1">
    <citation type="journal article" date="2012" name="Genome Biol.">
        <title>Sequencing three crocodilian genomes to illuminate the evolution of archosaurs and amniotes.</title>
        <authorList>
            <person name="St John J.A."/>
            <person name="Braun E.L."/>
            <person name="Isberg S.R."/>
            <person name="Miles L.G."/>
            <person name="Chong A.Y."/>
            <person name="Gongora J."/>
            <person name="Dalzell P."/>
            <person name="Moran C."/>
            <person name="Bed'hom B."/>
            <person name="Abzhanov A."/>
            <person name="Burgess S.C."/>
            <person name="Cooksey A.M."/>
            <person name="Castoe T.A."/>
            <person name="Crawford N.G."/>
            <person name="Densmore L.D."/>
            <person name="Drew J.C."/>
            <person name="Edwards S.V."/>
            <person name="Faircloth B.C."/>
            <person name="Fujita M.K."/>
            <person name="Greenwold M.J."/>
            <person name="Hoffmann F.G."/>
            <person name="Howard J.M."/>
            <person name="Iguchi T."/>
            <person name="Janes D.E."/>
            <person name="Khan S.Y."/>
            <person name="Kohno S."/>
            <person name="de Koning A.J."/>
            <person name="Lance S.L."/>
            <person name="McCarthy F.M."/>
            <person name="McCormack J.E."/>
            <person name="Merchant M.E."/>
            <person name="Peterson D.G."/>
            <person name="Pollock D.D."/>
            <person name="Pourmand N."/>
            <person name="Raney B.J."/>
            <person name="Roessler K.A."/>
            <person name="Sanford J.R."/>
            <person name="Sawyer R.H."/>
            <person name="Schmidt C.J."/>
            <person name="Triplett E.W."/>
            <person name="Tuberville T.D."/>
            <person name="Venegas-Anaya M."/>
            <person name="Howard J.T."/>
            <person name="Jarvis E.D."/>
            <person name="Guillette L.J.Jr."/>
            <person name="Glenn T.C."/>
            <person name="Green R.E."/>
            <person name="Ray D.A."/>
        </authorList>
    </citation>
    <scope>NUCLEOTIDE SEQUENCE [LARGE SCALE GENOMIC DNA]</scope>
    <source>
        <strain evidence="10">KSC_2009_1</strain>
    </source>
</reference>
<dbReference type="FunFam" id="4.10.400.10:FF:000015">
    <property type="entry name" value="Low-density lipoprotein receptor-related protein 1"/>
    <property type="match status" value="1"/>
</dbReference>
<keyword evidence="5" id="KW-0472">Membrane</keyword>
<keyword evidence="8" id="KW-0325">Glycoprotein</keyword>
<evidence type="ECO:0000256" key="1">
    <source>
        <dbReference type="ARBA" id="ARBA00004167"/>
    </source>
</evidence>
<keyword evidence="6" id="KW-1015">Disulfide bond</keyword>
<dbReference type="InterPro" id="IPR002172">
    <property type="entry name" value="LDrepeatLR_classA_rpt"/>
</dbReference>
<evidence type="ECO:0000256" key="3">
    <source>
        <dbReference type="ARBA" id="ARBA00022737"/>
    </source>
</evidence>
<evidence type="ECO:0000256" key="7">
    <source>
        <dbReference type="ARBA" id="ARBA00023170"/>
    </source>
</evidence>
<comment type="caution">
    <text evidence="9">Lacks conserved residue(s) required for the propagation of feature annotation.</text>
</comment>
<dbReference type="InterPro" id="IPR036055">
    <property type="entry name" value="LDL_receptor-like_sf"/>
</dbReference>
<protein>
    <submittedName>
        <fullName evidence="10">Uncharacterized protein</fullName>
    </submittedName>
</protein>
<accession>A0A151M0P9</accession>
<evidence type="ECO:0000256" key="9">
    <source>
        <dbReference type="PROSITE-ProRule" id="PRU00124"/>
    </source>
</evidence>
<dbReference type="Gene3D" id="4.10.400.10">
    <property type="entry name" value="Low-density Lipoprotein Receptor"/>
    <property type="match status" value="2"/>
</dbReference>
<dbReference type="InterPro" id="IPR023415">
    <property type="entry name" value="LDLR_class-A_CS"/>
</dbReference>
<keyword evidence="3" id="KW-0677">Repeat</keyword>
<keyword evidence="11" id="KW-1185">Reference proteome</keyword>
<dbReference type="SMART" id="SM00192">
    <property type="entry name" value="LDLa"/>
    <property type="match status" value="2"/>
</dbReference>
<comment type="subcellular location">
    <subcellularLocation>
        <location evidence="1">Membrane</location>
        <topology evidence="1">Single-pass membrane protein</topology>
    </subcellularLocation>
</comment>
<keyword evidence="7" id="KW-0675">Receptor</keyword>
<organism evidence="10 11">
    <name type="scientific">Alligator mississippiensis</name>
    <name type="common">American alligator</name>
    <dbReference type="NCBI Taxonomy" id="8496"/>
    <lineage>
        <taxon>Eukaryota</taxon>
        <taxon>Metazoa</taxon>
        <taxon>Chordata</taxon>
        <taxon>Craniata</taxon>
        <taxon>Vertebrata</taxon>
        <taxon>Euteleostomi</taxon>
        <taxon>Archelosauria</taxon>
        <taxon>Archosauria</taxon>
        <taxon>Crocodylia</taxon>
        <taxon>Alligatoridae</taxon>
        <taxon>Alligatorinae</taxon>
        <taxon>Alligator</taxon>
    </lineage>
</organism>
<evidence type="ECO:0000313" key="10">
    <source>
        <dbReference type="EMBL" id="KYO18062.1"/>
    </source>
</evidence>
<dbReference type="FunFam" id="4.10.400.10:FF:000148">
    <property type="entry name" value="low-density lipoprotein receptor-related protein 1B"/>
    <property type="match status" value="1"/>
</dbReference>
<dbReference type="CDD" id="cd00112">
    <property type="entry name" value="LDLa"/>
    <property type="match status" value="2"/>
</dbReference>
<dbReference type="AlphaFoldDB" id="A0A151M0P9"/>
<dbReference type="PROSITE" id="PS01209">
    <property type="entry name" value="LDLRA_1"/>
    <property type="match status" value="1"/>
</dbReference>
<dbReference type="PROSITE" id="PS50068">
    <property type="entry name" value="LDLRA_2"/>
    <property type="match status" value="2"/>
</dbReference>
<evidence type="ECO:0000256" key="2">
    <source>
        <dbReference type="ARBA" id="ARBA00022692"/>
    </source>
</evidence>
<evidence type="ECO:0000256" key="4">
    <source>
        <dbReference type="ARBA" id="ARBA00022989"/>
    </source>
</evidence>
<comment type="caution">
    <text evidence="10">The sequence shown here is derived from an EMBL/GenBank/DDBJ whole genome shotgun (WGS) entry which is preliminary data.</text>
</comment>
<keyword evidence="4" id="KW-1133">Transmembrane helix</keyword>
<proteinExistence type="predicted"/>
<dbReference type="PANTHER" id="PTHR22722">
    <property type="entry name" value="LOW-DENSITY LIPOPROTEIN RECEPTOR-RELATED PROTEIN 2-RELATED"/>
    <property type="match status" value="1"/>
</dbReference>
<sequence>MLSRSFCLAITAHAATIQCGPAKEQQLCDVGEFLCHDYATCVSQNWLCDGEPDCPDDSDESLDTCPEEIEFKCPLNHITCIGTNRCIHLSQLCNGAYDCSDGYDEGVHCRELAILRKAKRDTSRKRSMDFNNADFNKLMELVGQVYWEGILRDKRVQKNCQLLKGTTI</sequence>
<dbReference type="GO" id="GO:0005886">
    <property type="term" value="C:plasma membrane"/>
    <property type="evidence" value="ECO:0007669"/>
    <property type="project" value="TreeGrafter"/>
</dbReference>